<name>B4VVE2_9CYAN</name>
<reference evidence="1 2" key="1">
    <citation type="submission" date="2008-07" db="EMBL/GenBank/DDBJ databases">
        <authorList>
            <person name="Tandeau de Marsac N."/>
            <person name="Ferriera S."/>
            <person name="Johnson J."/>
            <person name="Kravitz S."/>
            <person name="Beeson K."/>
            <person name="Sutton G."/>
            <person name="Rogers Y.-H."/>
            <person name="Friedman R."/>
            <person name="Frazier M."/>
            <person name="Venter J.C."/>
        </authorList>
    </citation>
    <scope>NUCLEOTIDE SEQUENCE [LARGE SCALE GENOMIC DNA]</scope>
    <source>
        <strain evidence="1 2">PCC 7420</strain>
    </source>
</reference>
<dbReference type="AlphaFoldDB" id="B4VVE2"/>
<proteinExistence type="predicted"/>
<evidence type="ECO:0000313" key="1">
    <source>
        <dbReference type="EMBL" id="EDX74137.1"/>
    </source>
</evidence>
<protein>
    <submittedName>
        <fullName evidence="1">Uncharacterized protein</fullName>
    </submittedName>
</protein>
<sequence length="38" mass="4216">METETRRSPLPLIVKPSFLWASHPVDSPSSHLGDNLSL</sequence>
<keyword evidence="2" id="KW-1185">Reference proteome</keyword>
<evidence type="ECO:0000313" key="2">
    <source>
        <dbReference type="Proteomes" id="UP000003835"/>
    </source>
</evidence>
<organism evidence="1 2">
    <name type="scientific">Coleofasciculus chthonoplastes PCC 7420</name>
    <dbReference type="NCBI Taxonomy" id="118168"/>
    <lineage>
        <taxon>Bacteria</taxon>
        <taxon>Bacillati</taxon>
        <taxon>Cyanobacteriota</taxon>
        <taxon>Cyanophyceae</taxon>
        <taxon>Coleofasciculales</taxon>
        <taxon>Coleofasciculaceae</taxon>
        <taxon>Coleofasciculus</taxon>
    </lineage>
</organism>
<gene>
    <name evidence="1" type="ORF">MC7420_4122</name>
</gene>
<dbReference type="HOGENOM" id="CLU_3326752_0_0_3"/>
<dbReference type="EMBL" id="DS989854">
    <property type="protein sequence ID" value="EDX74137.1"/>
    <property type="molecule type" value="Genomic_DNA"/>
</dbReference>
<dbReference type="Proteomes" id="UP000003835">
    <property type="component" value="Unassembled WGS sequence"/>
</dbReference>
<accession>B4VVE2</accession>